<dbReference type="PROSITE" id="PS00216">
    <property type="entry name" value="SUGAR_TRANSPORT_1"/>
    <property type="match status" value="1"/>
</dbReference>
<keyword evidence="3 6" id="KW-1133">Transmembrane helix</keyword>
<feature type="transmembrane region" description="Helical" evidence="6">
    <location>
        <begin position="186"/>
        <end position="205"/>
    </location>
</feature>
<evidence type="ECO:0000256" key="1">
    <source>
        <dbReference type="ARBA" id="ARBA00004141"/>
    </source>
</evidence>
<keyword evidence="4 6" id="KW-0472">Membrane</keyword>
<dbReference type="RefSeq" id="XP_037170362.1">
    <property type="nucleotide sequence ID" value="XM_037302855.1"/>
</dbReference>
<comment type="subcellular location">
    <subcellularLocation>
        <location evidence="1">Membrane</location>
        <topology evidence="1">Multi-pass membrane protein</topology>
    </subcellularLocation>
</comment>
<comment type="caution">
    <text evidence="8">The sequence shown here is derived from an EMBL/GenBank/DDBJ whole genome shotgun (WGS) entry which is preliminary data.</text>
</comment>
<feature type="transmembrane region" description="Helical" evidence="6">
    <location>
        <begin position="161"/>
        <end position="180"/>
    </location>
</feature>
<keyword evidence="9" id="KW-1185">Reference proteome</keyword>
<proteinExistence type="predicted"/>
<feature type="compositionally biased region" description="Low complexity" evidence="5">
    <location>
        <begin position="11"/>
        <end position="21"/>
    </location>
</feature>
<evidence type="ECO:0000259" key="7">
    <source>
        <dbReference type="PROSITE" id="PS50850"/>
    </source>
</evidence>
<feature type="transmembrane region" description="Helical" evidence="6">
    <location>
        <begin position="418"/>
        <end position="439"/>
    </location>
</feature>
<feature type="transmembrane region" description="Helical" evidence="6">
    <location>
        <begin position="130"/>
        <end position="149"/>
    </location>
</feature>
<evidence type="ECO:0000256" key="2">
    <source>
        <dbReference type="ARBA" id="ARBA00022692"/>
    </source>
</evidence>
<dbReference type="GO" id="GO:0042908">
    <property type="term" value="P:xenobiotic transport"/>
    <property type="evidence" value="ECO:0007669"/>
    <property type="project" value="UniProtKB-ARBA"/>
</dbReference>
<evidence type="ECO:0000313" key="9">
    <source>
        <dbReference type="Proteomes" id="UP000578531"/>
    </source>
</evidence>
<reference evidence="8 9" key="1">
    <citation type="journal article" date="2020" name="Genomics">
        <title>Complete, high-quality genomes from long-read metagenomic sequencing of two wolf lichen thalli reveals enigmatic genome architecture.</title>
        <authorList>
            <person name="McKenzie S.K."/>
            <person name="Walston R.F."/>
            <person name="Allen J.L."/>
        </authorList>
    </citation>
    <scope>NUCLEOTIDE SEQUENCE [LARGE SCALE GENOMIC DNA]</scope>
    <source>
        <strain evidence="8">WasteWater2</strain>
    </source>
</reference>
<dbReference type="InterPro" id="IPR036259">
    <property type="entry name" value="MFS_trans_sf"/>
</dbReference>
<feature type="transmembrane region" description="Helical" evidence="6">
    <location>
        <begin position="249"/>
        <end position="268"/>
    </location>
</feature>
<feature type="transmembrane region" description="Helical" evidence="6">
    <location>
        <begin position="88"/>
        <end position="110"/>
    </location>
</feature>
<dbReference type="GO" id="GO:0022857">
    <property type="term" value="F:transmembrane transporter activity"/>
    <property type="evidence" value="ECO:0007669"/>
    <property type="project" value="InterPro"/>
</dbReference>
<evidence type="ECO:0000256" key="3">
    <source>
        <dbReference type="ARBA" id="ARBA00022989"/>
    </source>
</evidence>
<name>A0A8H6LA29_9LECA</name>
<evidence type="ECO:0000313" key="8">
    <source>
        <dbReference type="EMBL" id="KAF6241114.1"/>
    </source>
</evidence>
<gene>
    <name evidence="8" type="ORF">HO173_000908</name>
</gene>
<feature type="compositionally biased region" description="Basic and acidic residues" evidence="5">
    <location>
        <begin position="1"/>
        <end position="10"/>
    </location>
</feature>
<evidence type="ECO:0000256" key="4">
    <source>
        <dbReference type="ARBA" id="ARBA00023136"/>
    </source>
</evidence>
<dbReference type="InterPro" id="IPR011701">
    <property type="entry name" value="MFS"/>
</dbReference>
<feature type="compositionally biased region" description="Basic and acidic residues" evidence="5">
    <location>
        <begin position="23"/>
        <end position="35"/>
    </location>
</feature>
<accession>A0A8H6LA29</accession>
<dbReference type="AlphaFoldDB" id="A0A8H6LA29"/>
<dbReference type="CDD" id="cd17323">
    <property type="entry name" value="MFS_Tpo1_MDR_like"/>
    <property type="match status" value="1"/>
</dbReference>
<dbReference type="InterPro" id="IPR020846">
    <property type="entry name" value="MFS_dom"/>
</dbReference>
<evidence type="ECO:0000256" key="5">
    <source>
        <dbReference type="SAM" id="MobiDB-lite"/>
    </source>
</evidence>
<organism evidence="8 9">
    <name type="scientific">Letharia columbiana</name>
    <dbReference type="NCBI Taxonomy" id="112416"/>
    <lineage>
        <taxon>Eukaryota</taxon>
        <taxon>Fungi</taxon>
        <taxon>Dikarya</taxon>
        <taxon>Ascomycota</taxon>
        <taxon>Pezizomycotina</taxon>
        <taxon>Lecanoromycetes</taxon>
        <taxon>OSLEUM clade</taxon>
        <taxon>Lecanoromycetidae</taxon>
        <taxon>Lecanorales</taxon>
        <taxon>Lecanorineae</taxon>
        <taxon>Parmeliaceae</taxon>
        <taxon>Letharia</taxon>
    </lineage>
</organism>
<feature type="region of interest" description="Disordered" evidence="5">
    <location>
        <begin position="1"/>
        <end position="35"/>
    </location>
</feature>
<dbReference type="Proteomes" id="UP000578531">
    <property type="component" value="Unassembled WGS sequence"/>
</dbReference>
<dbReference type="PROSITE" id="PS50850">
    <property type="entry name" value="MFS"/>
    <property type="match status" value="1"/>
</dbReference>
<dbReference type="PANTHER" id="PTHR23502:SF12">
    <property type="entry name" value="MULTIDRUG TRANSPORTER, PUTATIVE (AFU_ORTHOLOGUE AFUA_1G06440)-RELATED"/>
    <property type="match status" value="1"/>
</dbReference>
<dbReference type="GO" id="GO:0140115">
    <property type="term" value="P:export across plasma membrane"/>
    <property type="evidence" value="ECO:0007669"/>
    <property type="project" value="UniProtKB-ARBA"/>
</dbReference>
<feature type="domain" description="Major facilitator superfamily (MFS) profile" evidence="7">
    <location>
        <begin position="87"/>
        <end position="584"/>
    </location>
</feature>
<feature type="transmembrane region" description="Helical" evidence="6">
    <location>
        <begin position="217"/>
        <end position="237"/>
    </location>
</feature>
<dbReference type="Gene3D" id="1.20.1720.10">
    <property type="entry name" value="Multidrug resistance protein D"/>
    <property type="match status" value="1"/>
</dbReference>
<dbReference type="InterPro" id="IPR005829">
    <property type="entry name" value="Sugar_transporter_CS"/>
</dbReference>
<dbReference type="SUPFAM" id="SSF103473">
    <property type="entry name" value="MFS general substrate transporter"/>
    <property type="match status" value="2"/>
</dbReference>
<feature type="transmembrane region" description="Helical" evidence="6">
    <location>
        <begin position="513"/>
        <end position="533"/>
    </location>
</feature>
<protein>
    <recommendedName>
        <fullName evidence="7">Major facilitator superfamily (MFS) profile domain-containing protein</fullName>
    </recommendedName>
</protein>
<dbReference type="GO" id="GO:0005886">
    <property type="term" value="C:plasma membrane"/>
    <property type="evidence" value="ECO:0007669"/>
    <property type="project" value="TreeGrafter"/>
</dbReference>
<dbReference type="GeneID" id="59282586"/>
<keyword evidence="2 6" id="KW-0812">Transmembrane</keyword>
<dbReference type="PANTHER" id="PTHR23502">
    <property type="entry name" value="MAJOR FACILITATOR SUPERFAMILY"/>
    <property type="match status" value="1"/>
</dbReference>
<dbReference type="Pfam" id="PF07690">
    <property type="entry name" value="MFS_1"/>
    <property type="match status" value="1"/>
</dbReference>
<dbReference type="EMBL" id="JACCJC010000002">
    <property type="protein sequence ID" value="KAF6241114.1"/>
    <property type="molecule type" value="Genomic_DNA"/>
</dbReference>
<sequence>MPSIGEEKGSTKSIRSSSPSSHLTERPVSVHDHEDQEKVVALGSLPLSPRPSFSNKAASIATNGTNNPDYEVDWDDEIDPKNPRNWSIWYKGFTIFSISWSTWCIVVYSTSYTTGLAEMQHDFHISSEPVVTLGVTSYLIGIAVGSMILAPISEMYGRRPVYIASMLLFTILIIPCGLATSLPEVIIVRFFGAVAGSAMIANSPGTVSDIVNDDYRALAFSIWSIGPLNGPTFGPIIGGFSTQYLGWRWTNWIVMIISGVAFIFMCMLKETYAPALLQKKAKLRRKEQDDDRYWSRYDNKIKFWPLLKVNLSRPFIMVFTEPIWSASRQCFTFEGLNLTDPQHILGCIHSDHLRHSIPLLRRLSYRFHWCPRMVRWYIRACVYRPGWCFLVIGTEPLLRRMINSHKKDPETGKVPPEAMVSVVCIAAVLVPVGELWFAWTCVPPVHWIWPILAGIPFGAGNTAVFIYASNYLAHSYGIYAASAMAGNSVIRSLLGGTLPLAGPALYAKLNPHWAGTLLGLIQVAIIPIPVYFYRYGHKIRMKSALIQSMQQDKEKLESKRRSGVRAAKLEKVEDDIAKVYSKTV</sequence>
<evidence type="ECO:0000256" key="6">
    <source>
        <dbReference type="SAM" id="Phobius"/>
    </source>
</evidence>
<feature type="transmembrane region" description="Helical" evidence="6">
    <location>
        <begin position="445"/>
        <end position="468"/>
    </location>
</feature>
<dbReference type="OrthoDB" id="3365399at2759"/>